<dbReference type="InterPro" id="IPR011008">
    <property type="entry name" value="Dimeric_a/b-barrel"/>
</dbReference>
<dbReference type="Pfam" id="PF03992">
    <property type="entry name" value="ABM"/>
    <property type="match status" value="1"/>
</dbReference>
<reference evidence="2 3" key="1">
    <citation type="journal article" date="2012" name="BMC Genomics">
        <title>Comparative genomics of bacteria in the genus Providencia isolated from wild Drosophila melanogaster.</title>
        <authorList>
            <person name="Galac M.R."/>
            <person name="Lazzaro B.P."/>
        </authorList>
    </citation>
    <scope>NUCLEOTIDE SEQUENCE [LARGE SCALE GENOMIC DNA]</scope>
    <source>
        <strain evidence="2 3">DSM 19967</strain>
    </source>
</reference>
<name>K8WC03_9GAMM</name>
<dbReference type="Gene3D" id="3.30.70.100">
    <property type="match status" value="1"/>
</dbReference>
<evidence type="ECO:0000313" key="3">
    <source>
        <dbReference type="Proteomes" id="UP000010290"/>
    </source>
</evidence>
<keyword evidence="3" id="KW-1185">Reference proteome</keyword>
<dbReference type="AlphaFoldDB" id="K8WC03"/>
<dbReference type="RefSeq" id="WP_008915511.1">
    <property type="nucleotide sequence ID" value="NZ_CM001773.1"/>
</dbReference>
<gene>
    <name evidence="2" type="ORF">OO7_08430</name>
</gene>
<protein>
    <submittedName>
        <fullName evidence="2">Antibiotic biosynthesis monooxygenase</fullName>
    </submittedName>
</protein>
<dbReference type="SUPFAM" id="SSF54909">
    <property type="entry name" value="Dimeric alpha+beta barrel"/>
    <property type="match status" value="1"/>
</dbReference>
<dbReference type="OrthoDB" id="9812192at2"/>
<dbReference type="Proteomes" id="UP000010290">
    <property type="component" value="Chromosome"/>
</dbReference>
<feature type="domain" description="ABM" evidence="1">
    <location>
        <begin position="4"/>
        <end position="72"/>
    </location>
</feature>
<comment type="caution">
    <text evidence="2">The sequence shown here is derived from an EMBL/GenBank/DDBJ whole genome shotgun (WGS) entry which is preliminary data.</text>
</comment>
<organism evidence="2 3">
    <name type="scientific">Providencia sneebia DSM 19967</name>
    <dbReference type="NCBI Taxonomy" id="1141660"/>
    <lineage>
        <taxon>Bacteria</taxon>
        <taxon>Pseudomonadati</taxon>
        <taxon>Pseudomonadota</taxon>
        <taxon>Gammaproteobacteria</taxon>
        <taxon>Enterobacterales</taxon>
        <taxon>Morganellaceae</taxon>
        <taxon>Providencia</taxon>
    </lineage>
</organism>
<dbReference type="PANTHER" id="PTHR33336:SF15">
    <property type="entry name" value="ABM DOMAIN-CONTAINING PROTEIN"/>
    <property type="match status" value="1"/>
</dbReference>
<sequence>MSITIYAQITTENKSEFLTKDILKDFVKQSRRERGCLQYDLFTKENGYIIFEEWEDNAAFELHKKSLHFQRLTEAIQRDNARIYINFSEKVGS</sequence>
<dbReference type="GO" id="GO:0004497">
    <property type="term" value="F:monooxygenase activity"/>
    <property type="evidence" value="ECO:0007669"/>
    <property type="project" value="UniProtKB-KW"/>
</dbReference>
<dbReference type="InterPro" id="IPR007138">
    <property type="entry name" value="ABM_dom"/>
</dbReference>
<evidence type="ECO:0000313" key="2">
    <source>
        <dbReference type="EMBL" id="EKT57401.1"/>
    </source>
</evidence>
<keyword evidence="2" id="KW-0560">Oxidoreductase</keyword>
<dbReference type="EMBL" id="AKKN01000008">
    <property type="protein sequence ID" value="EKT57401.1"/>
    <property type="molecule type" value="Genomic_DNA"/>
</dbReference>
<dbReference type="InterPro" id="IPR050744">
    <property type="entry name" value="AI-2_Isomerase_LsrG"/>
</dbReference>
<proteinExistence type="predicted"/>
<keyword evidence="2" id="KW-0503">Monooxygenase</keyword>
<evidence type="ECO:0000259" key="1">
    <source>
        <dbReference type="Pfam" id="PF03992"/>
    </source>
</evidence>
<dbReference type="HOGENOM" id="CLU_131496_11_1_6"/>
<dbReference type="PANTHER" id="PTHR33336">
    <property type="entry name" value="QUINOL MONOOXYGENASE YGIN-RELATED"/>
    <property type="match status" value="1"/>
</dbReference>
<accession>K8WC03</accession>
<dbReference type="PATRIC" id="fig|1141660.3.peg.1685"/>